<protein>
    <submittedName>
        <fullName evidence="4">DUF2062 domain-containing protein</fullName>
    </submittedName>
</protein>
<proteinExistence type="predicted"/>
<comment type="caution">
    <text evidence="4">The sequence shown here is derived from an EMBL/GenBank/DDBJ whole genome shotgun (WGS) entry which is preliminary data.</text>
</comment>
<evidence type="ECO:0000256" key="2">
    <source>
        <dbReference type="SAM" id="Phobius"/>
    </source>
</evidence>
<dbReference type="PANTHER" id="PTHR40547">
    <property type="entry name" value="SLL0298 PROTEIN"/>
    <property type="match status" value="1"/>
</dbReference>
<dbReference type="RefSeq" id="WP_283361875.1">
    <property type="nucleotide sequence ID" value="NZ_JASVEJ010000022.1"/>
</dbReference>
<feature type="transmembrane region" description="Helical" evidence="2">
    <location>
        <begin position="101"/>
        <end position="123"/>
    </location>
</feature>
<dbReference type="PANTHER" id="PTHR40547:SF1">
    <property type="entry name" value="SLL0298 PROTEIN"/>
    <property type="match status" value="1"/>
</dbReference>
<dbReference type="EMBL" id="JASVEJ010000022">
    <property type="protein sequence ID" value="MDL5057017.1"/>
    <property type="molecule type" value="Genomic_DNA"/>
</dbReference>
<feature type="domain" description="DUF2062" evidence="3">
    <location>
        <begin position="41"/>
        <end position="182"/>
    </location>
</feature>
<keyword evidence="5" id="KW-1185">Reference proteome</keyword>
<dbReference type="Pfam" id="PF09835">
    <property type="entry name" value="DUF2062"/>
    <property type="match status" value="1"/>
</dbReference>
<sequence>MSRLIETEKSAIVRTPKSRRHQRRRWERGWQGMRMANWRHLLRYGYLRLMTLEGTPEAIARGVSCGVFAGLFPLFGLQTLIGVALATLLRGNKIAAAAATWISNPLTYLPIYALNFQVGAWLLGTTDVSFTRDNLLAPQQLIQFGGEFLETLFLGCLVMGILCGTASYFLSLRLVRQFRQWQQSTTRRNHPSQARALKMRSPIKPNRTTPQ</sequence>
<evidence type="ECO:0000313" key="5">
    <source>
        <dbReference type="Proteomes" id="UP001230986"/>
    </source>
</evidence>
<accession>A0ABT7LZL7</accession>
<reference evidence="4 5" key="1">
    <citation type="submission" date="2023-06" db="EMBL/GenBank/DDBJ databases">
        <title>Whole genome sequence of Oscillatoria calcuttensis NRMC-F 0142.</title>
        <authorList>
            <person name="Shakena Fathima T."/>
            <person name="Muralitharan G."/>
            <person name="Thajuddin N."/>
        </authorList>
    </citation>
    <scope>NUCLEOTIDE SEQUENCE [LARGE SCALE GENOMIC DNA]</scope>
    <source>
        <strain evidence="4 5">NRMC-F 0142</strain>
    </source>
</reference>
<keyword evidence="2" id="KW-0472">Membrane</keyword>
<evidence type="ECO:0000313" key="4">
    <source>
        <dbReference type="EMBL" id="MDL5057017.1"/>
    </source>
</evidence>
<feature type="region of interest" description="Disordered" evidence="1">
    <location>
        <begin position="185"/>
        <end position="211"/>
    </location>
</feature>
<feature type="transmembrane region" description="Helical" evidence="2">
    <location>
        <begin position="58"/>
        <end position="89"/>
    </location>
</feature>
<feature type="transmembrane region" description="Helical" evidence="2">
    <location>
        <begin position="151"/>
        <end position="170"/>
    </location>
</feature>
<name>A0ABT7LZL7_9CYAN</name>
<dbReference type="InterPro" id="IPR018639">
    <property type="entry name" value="DUF2062"/>
</dbReference>
<dbReference type="Proteomes" id="UP001230986">
    <property type="component" value="Unassembled WGS sequence"/>
</dbReference>
<evidence type="ECO:0000256" key="1">
    <source>
        <dbReference type="SAM" id="MobiDB-lite"/>
    </source>
</evidence>
<gene>
    <name evidence="4" type="ORF">QQ055_06000</name>
</gene>
<organism evidence="4 5">
    <name type="scientific">Geitlerinema calcuttense NRMC-F 0142</name>
    <dbReference type="NCBI Taxonomy" id="2922238"/>
    <lineage>
        <taxon>Bacteria</taxon>
        <taxon>Bacillati</taxon>
        <taxon>Cyanobacteriota</taxon>
        <taxon>Cyanophyceae</taxon>
        <taxon>Geitlerinematales</taxon>
        <taxon>Geitlerinemataceae</taxon>
        <taxon>Geitlerinema</taxon>
    </lineage>
</organism>
<keyword evidence="2" id="KW-0812">Transmembrane</keyword>
<keyword evidence="2" id="KW-1133">Transmembrane helix</keyword>
<evidence type="ECO:0000259" key="3">
    <source>
        <dbReference type="Pfam" id="PF09835"/>
    </source>
</evidence>